<name>A0A916R5M2_9HYPH</name>
<dbReference type="CDD" id="cd04301">
    <property type="entry name" value="NAT_SF"/>
    <property type="match status" value="1"/>
</dbReference>
<gene>
    <name evidence="2" type="ORF">GCM10011499_01090</name>
</gene>
<dbReference type="InterPro" id="IPR051531">
    <property type="entry name" value="N-acetyltransferase"/>
</dbReference>
<proteinExistence type="predicted"/>
<dbReference type="AlphaFoldDB" id="A0A916R5M2"/>
<feature type="domain" description="N-acetyltransferase" evidence="1">
    <location>
        <begin position="19"/>
        <end position="182"/>
    </location>
</feature>
<sequence length="184" mass="20518">MFDLPVHLPPVPTLETERLRLRGHRAGDFAAVHALWADPKVVQLITGKPSTEMESQIRLLRYIGHWAAYGFGYWVVEEKHNDAFVGDVGFGALMRDMEPSVSGMPEIGWVLSPDHHGKGYATEAARAAVQWADENITGVSTFCIFHPDNPGSIRVAEKLGYSYWQTAQYMGGDTPVYRRSASRT</sequence>
<dbReference type="InterPro" id="IPR016181">
    <property type="entry name" value="Acyl_CoA_acyltransferase"/>
</dbReference>
<dbReference type="PANTHER" id="PTHR43792:SF1">
    <property type="entry name" value="N-ACETYLTRANSFERASE DOMAIN-CONTAINING PROTEIN"/>
    <property type="match status" value="1"/>
</dbReference>
<evidence type="ECO:0000313" key="2">
    <source>
        <dbReference type="EMBL" id="GGA35542.1"/>
    </source>
</evidence>
<organism evidence="2 3">
    <name type="scientific">Pelagibacterium lentulum</name>
    <dbReference type="NCBI Taxonomy" id="2029865"/>
    <lineage>
        <taxon>Bacteria</taxon>
        <taxon>Pseudomonadati</taxon>
        <taxon>Pseudomonadota</taxon>
        <taxon>Alphaproteobacteria</taxon>
        <taxon>Hyphomicrobiales</taxon>
        <taxon>Devosiaceae</taxon>
        <taxon>Pelagibacterium</taxon>
    </lineage>
</organism>
<protein>
    <submittedName>
        <fullName evidence="2">N-acetyltransferase</fullName>
    </submittedName>
</protein>
<evidence type="ECO:0000259" key="1">
    <source>
        <dbReference type="PROSITE" id="PS51186"/>
    </source>
</evidence>
<dbReference type="Pfam" id="PF13302">
    <property type="entry name" value="Acetyltransf_3"/>
    <property type="match status" value="1"/>
</dbReference>
<dbReference type="PANTHER" id="PTHR43792">
    <property type="entry name" value="GNAT FAMILY, PUTATIVE (AFU_ORTHOLOGUE AFUA_3G00765)-RELATED-RELATED"/>
    <property type="match status" value="1"/>
</dbReference>
<dbReference type="GO" id="GO:0016747">
    <property type="term" value="F:acyltransferase activity, transferring groups other than amino-acyl groups"/>
    <property type="evidence" value="ECO:0007669"/>
    <property type="project" value="InterPro"/>
</dbReference>
<dbReference type="SUPFAM" id="SSF55729">
    <property type="entry name" value="Acyl-CoA N-acyltransferases (Nat)"/>
    <property type="match status" value="1"/>
</dbReference>
<dbReference type="Gene3D" id="3.40.630.30">
    <property type="match status" value="1"/>
</dbReference>
<dbReference type="RefSeq" id="WP_127072457.1">
    <property type="nucleotide sequence ID" value="NZ_BMKB01000001.1"/>
</dbReference>
<dbReference type="InterPro" id="IPR000182">
    <property type="entry name" value="GNAT_dom"/>
</dbReference>
<keyword evidence="3" id="KW-1185">Reference proteome</keyword>
<dbReference type="PROSITE" id="PS51186">
    <property type="entry name" value="GNAT"/>
    <property type="match status" value="1"/>
</dbReference>
<evidence type="ECO:0000313" key="3">
    <source>
        <dbReference type="Proteomes" id="UP000596977"/>
    </source>
</evidence>
<accession>A0A916R5M2</accession>
<dbReference type="EMBL" id="BMKB01000001">
    <property type="protein sequence ID" value="GGA35542.1"/>
    <property type="molecule type" value="Genomic_DNA"/>
</dbReference>
<dbReference type="OrthoDB" id="6293260at2"/>
<reference evidence="2 3" key="1">
    <citation type="journal article" date="2014" name="Int. J. Syst. Evol. Microbiol.">
        <title>Complete genome sequence of Corynebacterium casei LMG S-19264T (=DSM 44701T), isolated from a smear-ripened cheese.</title>
        <authorList>
            <consortium name="US DOE Joint Genome Institute (JGI-PGF)"/>
            <person name="Walter F."/>
            <person name="Albersmeier A."/>
            <person name="Kalinowski J."/>
            <person name="Ruckert C."/>
        </authorList>
    </citation>
    <scope>NUCLEOTIDE SEQUENCE [LARGE SCALE GENOMIC DNA]</scope>
    <source>
        <strain evidence="2 3">CGMCC 1.15896</strain>
    </source>
</reference>
<comment type="caution">
    <text evidence="2">The sequence shown here is derived from an EMBL/GenBank/DDBJ whole genome shotgun (WGS) entry which is preliminary data.</text>
</comment>
<dbReference type="Proteomes" id="UP000596977">
    <property type="component" value="Unassembled WGS sequence"/>
</dbReference>